<dbReference type="PANTHER" id="PTHR30055:SF175">
    <property type="entry name" value="HTH-TYPE TRANSCRIPTIONAL REPRESSOR KSTR2"/>
    <property type="match status" value="1"/>
</dbReference>
<name>A0A2V4ATL1_9PSEU</name>
<dbReference type="Pfam" id="PF00440">
    <property type="entry name" value="TetR_N"/>
    <property type="match status" value="1"/>
</dbReference>
<dbReference type="InterPro" id="IPR050109">
    <property type="entry name" value="HTH-type_TetR-like_transc_reg"/>
</dbReference>
<dbReference type="GO" id="GO:0000976">
    <property type="term" value="F:transcription cis-regulatory region binding"/>
    <property type="evidence" value="ECO:0007669"/>
    <property type="project" value="TreeGrafter"/>
</dbReference>
<evidence type="ECO:0000256" key="3">
    <source>
        <dbReference type="ARBA" id="ARBA00023125"/>
    </source>
</evidence>
<dbReference type="RefSeq" id="WP_112284803.1">
    <property type="nucleotide sequence ID" value="NZ_MASW01000007.1"/>
</dbReference>
<dbReference type="PANTHER" id="PTHR30055">
    <property type="entry name" value="HTH-TYPE TRANSCRIPTIONAL REGULATOR RUTR"/>
    <property type="match status" value="1"/>
</dbReference>
<keyword evidence="1" id="KW-0678">Repressor</keyword>
<keyword evidence="4" id="KW-0804">Transcription</keyword>
<dbReference type="Gene3D" id="1.10.357.10">
    <property type="entry name" value="Tetracycline Repressor, domain 2"/>
    <property type="match status" value="1"/>
</dbReference>
<evidence type="ECO:0000313" key="5">
    <source>
        <dbReference type="EMBL" id="PXY18887.1"/>
    </source>
</evidence>
<evidence type="ECO:0000313" key="6">
    <source>
        <dbReference type="Proteomes" id="UP000249915"/>
    </source>
</evidence>
<dbReference type="Pfam" id="PF17932">
    <property type="entry name" value="TetR_C_24"/>
    <property type="match status" value="1"/>
</dbReference>
<dbReference type="InterPro" id="IPR001647">
    <property type="entry name" value="HTH_TetR"/>
</dbReference>
<sequence length="197" mass="22633">MRSERGQRDTPRRRDLIEIATDLISEIGYEQATVRMIADRMGIKSGSLYSHISSKEDVLYKIILDVAGDFLERADRATEGVHDPEERLRALCRSHLEMIRDRRPAVRVYFDEWRKLGDANQAEVIRLRERYEDGFRLAIADGIETKAFDADPQLGARVLLSTLNWAPSWYVADGKLSPREVADQLLEVILRGLYTRG</sequence>
<accession>A0A2V4ATL1</accession>
<dbReference type="AlphaFoldDB" id="A0A2V4ATL1"/>
<evidence type="ECO:0000256" key="4">
    <source>
        <dbReference type="ARBA" id="ARBA00023163"/>
    </source>
</evidence>
<evidence type="ECO:0000256" key="1">
    <source>
        <dbReference type="ARBA" id="ARBA00022491"/>
    </source>
</evidence>
<protein>
    <submittedName>
        <fullName evidence="5">Uncharacterized protein</fullName>
    </submittedName>
</protein>
<keyword evidence="6" id="KW-1185">Reference proteome</keyword>
<organism evidence="5 6">
    <name type="scientific">Prauserella muralis</name>
    <dbReference type="NCBI Taxonomy" id="588067"/>
    <lineage>
        <taxon>Bacteria</taxon>
        <taxon>Bacillati</taxon>
        <taxon>Actinomycetota</taxon>
        <taxon>Actinomycetes</taxon>
        <taxon>Pseudonocardiales</taxon>
        <taxon>Pseudonocardiaceae</taxon>
        <taxon>Prauserella</taxon>
    </lineage>
</organism>
<dbReference type="PRINTS" id="PR00455">
    <property type="entry name" value="HTHTETR"/>
</dbReference>
<dbReference type="EMBL" id="MASW01000007">
    <property type="protein sequence ID" value="PXY18887.1"/>
    <property type="molecule type" value="Genomic_DNA"/>
</dbReference>
<dbReference type="InterPro" id="IPR036271">
    <property type="entry name" value="Tet_transcr_reg_TetR-rel_C_sf"/>
</dbReference>
<keyword evidence="2" id="KW-0805">Transcription regulation</keyword>
<proteinExistence type="predicted"/>
<comment type="caution">
    <text evidence="5">The sequence shown here is derived from an EMBL/GenBank/DDBJ whole genome shotgun (WGS) entry which is preliminary data.</text>
</comment>
<dbReference type="PROSITE" id="PS50977">
    <property type="entry name" value="HTH_TETR_2"/>
    <property type="match status" value="1"/>
</dbReference>
<dbReference type="Proteomes" id="UP000249915">
    <property type="component" value="Unassembled WGS sequence"/>
</dbReference>
<gene>
    <name evidence="5" type="ORF">BAY60_29030</name>
</gene>
<dbReference type="InterPro" id="IPR041490">
    <property type="entry name" value="KstR2_TetR_C"/>
</dbReference>
<dbReference type="InterPro" id="IPR009057">
    <property type="entry name" value="Homeodomain-like_sf"/>
</dbReference>
<evidence type="ECO:0000256" key="2">
    <source>
        <dbReference type="ARBA" id="ARBA00023015"/>
    </source>
</evidence>
<reference evidence="5 6" key="1">
    <citation type="submission" date="2016-07" db="EMBL/GenBank/DDBJ databases">
        <title>Draft genome sequence of Prauserella muralis DSM 45305, isolated from a mould-covered wall in an indoor environment.</title>
        <authorList>
            <person name="Ruckert C."/>
            <person name="Albersmeier A."/>
            <person name="Jiang C.-L."/>
            <person name="Jiang Y."/>
            <person name="Kalinowski J."/>
            <person name="Schneider O."/>
            <person name="Winkler A."/>
            <person name="Zotchev S.B."/>
        </authorList>
    </citation>
    <scope>NUCLEOTIDE SEQUENCE [LARGE SCALE GENOMIC DNA]</scope>
    <source>
        <strain evidence="5 6">DSM 45305</strain>
    </source>
</reference>
<dbReference type="OrthoDB" id="9814200at2"/>
<dbReference type="Gene3D" id="1.10.10.60">
    <property type="entry name" value="Homeodomain-like"/>
    <property type="match status" value="1"/>
</dbReference>
<dbReference type="GO" id="GO:0003700">
    <property type="term" value="F:DNA-binding transcription factor activity"/>
    <property type="evidence" value="ECO:0007669"/>
    <property type="project" value="TreeGrafter"/>
</dbReference>
<keyword evidence="3" id="KW-0238">DNA-binding</keyword>
<dbReference type="SUPFAM" id="SSF46689">
    <property type="entry name" value="Homeodomain-like"/>
    <property type="match status" value="1"/>
</dbReference>
<dbReference type="SUPFAM" id="SSF48498">
    <property type="entry name" value="Tetracyclin repressor-like, C-terminal domain"/>
    <property type="match status" value="1"/>
</dbReference>